<feature type="compositionally biased region" description="Basic and acidic residues" evidence="2">
    <location>
        <begin position="688"/>
        <end position="709"/>
    </location>
</feature>
<sequence length="742" mass="84432">METKIRLADEGLNNVREQIKKVEASDSKKQIKINIRKILTGLQRVLDVVGGAAEYDPRAKTAFTLFMSVLQLELNRKENEQEIVAVFYTMGSMIYVLRYLNEDVHRHEELKEQLDEQLKYICDTIHEFGAFANLYYTKYKKWITRYARATEFKGKIKGFDDDFHQYQKSLELILVVQMSGGQVEMSHELNAMRASIEIIIDRVAAPTSDSERKAVEVVQALGGEQILTSEDRLRDVVRNVLHDSVTSSTLQAIHGDLDVLLHQSSMSFQLKLDSAEMELNEAINKSTDKILRRMDEGPHELIEETQLKDIWKGNGWKFSVKCRTFCDALCNHYTQLFSRADTDEDQKVQWTIKILNKVANYPAIGEAIDEDASGFISVHELDHFIKRNEGLPTPVWFAFWAVGAQYLNFNYTSKIEDITDGLGGKCLKLKIDDEDLNDCIDAYVEMLKLVDFILDWSDLDDGADGLEELDDETTEELQEVADMLAQKKESFIEDNLKKIGYFVDDLSALPSLTGQAAFRIEQNITVLLFLILSEHENFIAGGLDSIPAQDFASKLQEMTLTLMALIVEFHDRFRSLQRSWRSQKLDIELQIQCYCGGLLNGWYQAYTKPDSPIVAFLKALEDDDDDQDNDSDDRTDAQGPSAPPAVSVDAKIDRLSDRVAALDTRLESIEGMLRQIMGFPAAAQREASPQRRNTEIQRRDNQANDHEGDWGAGDAPDADEDYGPRRQTPEEEAEDNNSDDDY</sequence>
<dbReference type="Proteomes" id="UP001218218">
    <property type="component" value="Unassembled WGS sequence"/>
</dbReference>
<feature type="region of interest" description="Disordered" evidence="2">
    <location>
        <begin position="623"/>
        <end position="650"/>
    </location>
</feature>
<evidence type="ECO:0000256" key="1">
    <source>
        <dbReference type="ARBA" id="ARBA00022837"/>
    </source>
</evidence>
<evidence type="ECO:0000313" key="4">
    <source>
        <dbReference type="Proteomes" id="UP001218218"/>
    </source>
</evidence>
<feature type="compositionally biased region" description="Acidic residues" evidence="2">
    <location>
        <begin position="623"/>
        <end position="633"/>
    </location>
</feature>
<keyword evidence="4" id="KW-1185">Reference proteome</keyword>
<keyword evidence="1" id="KW-0106">Calcium</keyword>
<reference evidence="3" key="1">
    <citation type="submission" date="2023-03" db="EMBL/GenBank/DDBJ databases">
        <title>Massive genome expansion in bonnet fungi (Mycena s.s.) driven by repeated elements and novel gene families across ecological guilds.</title>
        <authorList>
            <consortium name="Lawrence Berkeley National Laboratory"/>
            <person name="Harder C.B."/>
            <person name="Miyauchi S."/>
            <person name="Viragh M."/>
            <person name="Kuo A."/>
            <person name="Thoen E."/>
            <person name="Andreopoulos B."/>
            <person name="Lu D."/>
            <person name="Skrede I."/>
            <person name="Drula E."/>
            <person name="Henrissat B."/>
            <person name="Morin E."/>
            <person name="Kohler A."/>
            <person name="Barry K."/>
            <person name="LaButti K."/>
            <person name="Morin E."/>
            <person name="Salamov A."/>
            <person name="Lipzen A."/>
            <person name="Mereny Z."/>
            <person name="Hegedus B."/>
            <person name="Baldrian P."/>
            <person name="Stursova M."/>
            <person name="Weitz H."/>
            <person name="Taylor A."/>
            <person name="Grigoriev I.V."/>
            <person name="Nagy L.G."/>
            <person name="Martin F."/>
            <person name="Kauserud H."/>
        </authorList>
    </citation>
    <scope>NUCLEOTIDE SEQUENCE</scope>
    <source>
        <strain evidence="3">CBHHK002</strain>
    </source>
</reference>
<dbReference type="EMBL" id="JARIHO010000013">
    <property type="protein sequence ID" value="KAJ7351406.1"/>
    <property type="molecule type" value="Genomic_DNA"/>
</dbReference>
<gene>
    <name evidence="3" type="ORF">DFH08DRAFT_992863</name>
</gene>
<dbReference type="SUPFAM" id="SSF47473">
    <property type="entry name" value="EF-hand"/>
    <property type="match status" value="1"/>
</dbReference>
<proteinExistence type="predicted"/>
<name>A0AAD7A7Q1_9AGAR</name>
<dbReference type="InterPro" id="IPR011992">
    <property type="entry name" value="EF-hand-dom_pair"/>
</dbReference>
<evidence type="ECO:0008006" key="5">
    <source>
        <dbReference type="Google" id="ProtNLM"/>
    </source>
</evidence>
<protein>
    <recommendedName>
        <fullName evidence="5">EF-hand domain-containing protein</fullName>
    </recommendedName>
</protein>
<evidence type="ECO:0000313" key="3">
    <source>
        <dbReference type="EMBL" id="KAJ7351406.1"/>
    </source>
</evidence>
<dbReference type="PROSITE" id="PS00018">
    <property type="entry name" value="EF_HAND_1"/>
    <property type="match status" value="1"/>
</dbReference>
<feature type="region of interest" description="Disordered" evidence="2">
    <location>
        <begin position="680"/>
        <end position="742"/>
    </location>
</feature>
<evidence type="ECO:0000256" key="2">
    <source>
        <dbReference type="SAM" id="MobiDB-lite"/>
    </source>
</evidence>
<accession>A0AAD7A7Q1</accession>
<dbReference type="InterPro" id="IPR018247">
    <property type="entry name" value="EF_Hand_1_Ca_BS"/>
</dbReference>
<comment type="caution">
    <text evidence="3">The sequence shown here is derived from an EMBL/GenBank/DDBJ whole genome shotgun (WGS) entry which is preliminary data.</text>
</comment>
<feature type="compositionally biased region" description="Acidic residues" evidence="2">
    <location>
        <begin position="730"/>
        <end position="742"/>
    </location>
</feature>
<organism evidence="3 4">
    <name type="scientific">Mycena albidolilacea</name>
    <dbReference type="NCBI Taxonomy" id="1033008"/>
    <lineage>
        <taxon>Eukaryota</taxon>
        <taxon>Fungi</taxon>
        <taxon>Dikarya</taxon>
        <taxon>Basidiomycota</taxon>
        <taxon>Agaricomycotina</taxon>
        <taxon>Agaricomycetes</taxon>
        <taxon>Agaricomycetidae</taxon>
        <taxon>Agaricales</taxon>
        <taxon>Marasmiineae</taxon>
        <taxon>Mycenaceae</taxon>
        <taxon>Mycena</taxon>
    </lineage>
</organism>
<dbReference type="AlphaFoldDB" id="A0AAD7A7Q1"/>